<comment type="caution">
    <text evidence="1">The sequence shown here is derived from an EMBL/GenBank/DDBJ whole genome shotgun (WGS) entry which is preliminary data.</text>
</comment>
<accession>G9ZFF5</accession>
<dbReference type="Proteomes" id="UP000004750">
    <property type="component" value="Unassembled WGS sequence"/>
</dbReference>
<proteinExistence type="predicted"/>
<gene>
    <name evidence="1" type="ORF">HMPREF9080_01500</name>
</gene>
<evidence type="ECO:0000313" key="2">
    <source>
        <dbReference type="Proteomes" id="UP000004750"/>
    </source>
</evidence>
<evidence type="ECO:0000313" key="1">
    <source>
        <dbReference type="EMBL" id="EHM53982.1"/>
    </source>
</evidence>
<dbReference type="EMBL" id="AGCM01000083">
    <property type="protein sequence ID" value="EHM53982.1"/>
    <property type="molecule type" value="Genomic_DNA"/>
</dbReference>
<dbReference type="STRING" id="797473.HMPREF9080_01500"/>
<organism evidence="1 2">
    <name type="scientific">Cardiobacterium valvarum F0432</name>
    <dbReference type="NCBI Taxonomy" id="797473"/>
    <lineage>
        <taxon>Bacteria</taxon>
        <taxon>Pseudomonadati</taxon>
        <taxon>Pseudomonadota</taxon>
        <taxon>Gammaproteobacteria</taxon>
        <taxon>Cardiobacteriales</taxon>
        <taxon>Cardiobacteriaceae</taxon>
        <taxon>Cardiobacterium</taxon>
    </lineage>
</organism>
<name>G9ZFF5_9GAMM</name>
<dbReference type="AlphaFoldDB" id="G9ZFF5"/>
<sequence length="104" mass="11417">MPEQLLALFVTRRFLFAPSDFLIGGGFAHLLNIRPRRGYFLKQNLPRASCRQGRVPCPPEGTVTMPVSLFSQGGSAWLKRYWSPGRAVASGGQSPCVSPQTVLL</sequence>
<dbReference type="HOGENOM" id="CLU_2245064_0_0_6"/>
<reference evidence="1 2" key="1">
    <citation type="submission" date="2011-08" db="EMBL/GenBank/DDBJ databases">
        <authorList>
            <person name="Weinstock G."/>
            <person name="Sodergren E."/>
            <person name="Clifton S."/>
            <person name="Fulton L."/>
            <person name="Fulton B."/>
            <person name="Courtney L."/>
            <person name="Fronick C."/>
            <person name="Harrison M."/>
            <person name="Strong C."/>
            <person name="Farmer C."/>
            <person name="Delahaunty K."/>
            <person name="Markovic C."/>
            <person name="Hall O."/>
            <person name="Minx P."/>
            <person name="Tomlinson C."/>
            <person name="Mitreva M."/>
            <person name="Hou S."/>
            <person name="Chen J."/>
            <person name="Wollam A."/>
            <person name="Pepin K.H."/>
            <person name="Johnson M."/>
            <person name="Bhonagiri V."/>
            <person name="Zhang X."/>
            <person name="Suruliraj S."/>
            <person name="Warren W."/>
            <person name="Chinwalla A."/>
            <person name="Mardis E.R."/>
            <person name="Wilson R.K."/>
        </authorList>
    </citation>
    <scope>NUCLEOTIDE SEQUENCE [LARGE SCALE GENOMIC DNA]</scope>
    <source>
        <strain evidence="1 2">F0432</strain>
    </source>
</reference>
<protein>
    <submittedName>
        <fullName evidence="1">Uncharacterized protein</fullName>
    </submittedName>
</protein>